<gene>
    <name evidence="3" type="primary">LOC129928981</name>
</gene>
<protein>
    <submittedName>
        <fullName evidence="3">Uncharacterized protein LOC129928981</fullName>
    </submittedName>
</protein>
<feature type="chain" id="PRO_5040831998" evidence="1">
    <location>
        <begin position="37"/>
        <end position="230"/>
    </location>
</feature>
<dbReference type="AlphaFoldDB" id="A0A9W3BQ02"/>
<reference evidence="3" key="1">
    <citation type="submission" date="2025-08" db="UniProtKB">
        <authorList>
            <consortium name="RefSeq"/>
        </authorList>
    </citation>
    <scope>IDENTIFICATION</scope>
</reference>
<sequence length="230" mass="25765">MTAQHTCWTTSLKMVFNVHVLTVLLCLSHALCLTESLQGNSHSNFSDKTTRISRPNSPLVIDYVQQANDSKARRGTYNATSYNWPNDIPYVIDPSFTGDRVTLGQVMTYISSRVCVTFHNVTDTFDESDPNWLHDHGYQTRAHLVIRESNGCFSEHGQGGGVGSRYSSPCHEFHCHGVYVIEVDVNMMKVERMFLVVLTEEASDETSGCSVVILSEIKRTIVRVEGVISK</sequence>
<dbReference type="Gene3D" id="3.40.390.10">
    <property type="entry name" value="Collagenase (Catalytic Domain)"/>
    <property type="match status" value="1"/>
</dbReference>
<dbReference type="GeneID" id="129928981"/>
<evidence type="ECO:0000256" key="1">
    <source>
        <dbReference type="SAM" id="SignalP"/>
    </source>
</evidence>
<organism evidence="2 3">
    <name type="scientific">Biomphalaria glabrata</name>
    <name type="common">Bloodfluke planorb</name>
    <name type="synonym">Freshwater snail</name>
    <dbReference type="NCBI Taxonomy" id="6526"/>
    <lineage>
        <taxon>Eukaryota</taxon>
        <taxon>Metazoa</taxon>
        <taxon>Spiralia</taxon>
        <taxon>Lophotrochozoa</taxon>
        <taxon>Mollusca</taxon>
        <taxon>Gastropoda</taxon>
        <taxon>Heterobranchia</taxon>
        <taxon>Euthyneura</taxon>
        <taxon>Panpulmonata</taxon>
        <taxon>Hygrophila</taxon>
        <taxon>Lymnaeoidea</taxon>
        <taxon>Planorbidae</taxon>
        <taxon>Biomphalaria</taxon>
    </lineage>
</organism>
<keyword evidence="2" id="KW-1185">Reference proteome</keyword>
<evidence type="ECO:0000313" key="2">
    <source>
        <dbReference type="Proteomes" id="UP001165740"/>
    </source>
</evidence>
<dbReference type="GO" id="GO:0008237">
    <property type="term" value="F:metallopeptidase activity"/>
    <property type="evidence" value="ECO:0007669"/>
    <property type="project" value="InterPro"/>
</dbReference>
<accession>A0A9W3BQ02</accession>
<dbReference type="RefSeq" id="XP_055901572.1">
    <property type="nucleotide sequence ID" value="XM_056045597.1"/>
</dbReference>
<evidence type="ECO:0000313" key="3">
    <source>
        <dbReference type="RefSeq" id="XP_055901572.1"/>
    </source>
</evidence>
<dbReference type="InterPro" id="IPR024079">
    <property type="entry name" value="MetalloPept_cat_dom_sf"/>
</dbReference>
<keyword evidence="1" id="KW-0732">Signal</keyword>
<proteinExistence type="predicted"/>
<feature type="signal peptide" evidence="1">
    <location>
        <begin position="1"/>
        <end position="36"/>
    </location>
</feature>
<dbReference type="Proteomes" id="UP001165740">
    <property type="component" value="Chromosome 11"/>
</dbReference>
<name>A0A9W3BQ02_BIOGL</name>